<proteinExistence type="predicted"/>
<accession>A0AAV8W820</accession>
<name>A0AAV8W820_9CUCU</name>
<evidence type="ECO:0000313" key="1">
    <source>
        <dbReference type="EMBL" id="KAJ8922810.1"/>
    </source>
</evidence>
<comment type="caution">
    <text evidence="1">The sequence shown here is derived from an EMBL/GenBank/DDBJ whole genome shotgun (WGS) entry which is preliminary data.</text>
</comment>
<evidence type="ECO:0000313" key="2">
    <source>
        <dbReference type="Proteomes" id="UP001159042"/>
    </source>
</evidence>
<reference evidence="1 2" key="1">
    <citation type="journal article" date="2023" name="Insect Mol. Biol.">
        <title>Genome sequencing provides insights into the evolution of gene families encoding plant cell wall-degrading enzymes in longhorned beetles.</title>
        <authorList>
            <person name="Shin N.R."/>
            <person name="Okamura Y."/>
            <person name="Kirsch R."/>
            <person name="Pauchet Y."/>
        </authorList>
    </citation>
    <scope>NUCLEOTIDE SEQUENCE [LARGE SCALE GENOMIC DNA]</scope>
    <source>
        <strain evidence="1">EAD_L_NR</strain>
    </source>
</reference>
<keyword evidence="2" id="KW-1185">Reference proteome</keyword>
<dbReference type="AlphaFoldDB" id="A0AAV8W820"/>
<organism evidence="1 2">
    <name type="scientific">Exocentrus adspersus</name>
    <dbReference type="NCBI Taxonomy" id="1586481"/>
    <lineage>
        <taxon>Eukaryota</taxon>
        <taxon>Metazoa</taxon>
        <taxon>Ecdysozoa</taxon>
        <taxon>Arthropoda</taxon>
        <taxon>Hexapoda</taxon>
        <taxon>Insecta</taxon>
        <taxon>Pterygota</taxon>
        <taxon>Neoptera</taxon>
        <taxon>Endopterygota</taxon>
        <taxon>Coleoptera</taxon>
        <taxon>Polyphaga</taxon>
        <taxon>Cucujiformia</taxon>
        <taxon>Chrysomeloidea</taxon>
        <taxon>Cerambycidae</taxon>
        <taxon>Lamiinae</taxon>
        <taxon>Acanthocinini</taxon>
        <taxon>Exocentrus</taxon>
    </lineage>
</organism>
<protein>
    <submittedName>
        <fullName evidence="1">Uncharacterized protein</fullName>
    </submittedName>
</protein>
<sequence>MLFYTKTAVIILKLSWKKLPIIKKVEKLHNHSKHVAKADPWRETGLIKFKLLMVCVTMLSEIECKVKLSVQTVICHNHVIVYVIS</sequence>
<dbReference type="EMBL" id="JANEYG010000006">
    <property type="protein sequence ID" value="KAJ8922810.1"/>
    <property type="molecule type" value="Genomic_DNA"/>
</dbReference>
<gene>
    <name evidence="1" type="ORF">NQ315_007845</name>
</gene>
<dbReference type="Proteomes" id="UP001159042">
    <property type="component" value="Unassembled WGS sequence"/>
</dbReference>